<name>A0ABY7EBD7_MYAAR</name>
<accession>A0ABY7EBD7</accession>
<reference evidence="1" key="1">
    <citation type="submission" date="2022-11" db="EMBL/GenBank/DDBJ databases">
        <title>Centuries of genome instability and evolution in soft-shell clam transmissible cancer (bioRxiv).</title>
        <authorList>
            <person name="Hart S.F.M."/>
            <person name="Yonemitsu M.A."/>
            <person name="Giersch R.M."/>
            <person name="Beal B.F."/>
            <person name="Arriagada G."/>
            <person name="Davis B.W."/>
            <person name="Ostrander E.A."/>
            <person name="Goff S.P."/>
            <person name="Metzger M.J."/>
        </authorList>
    </citation>
    <scope>NUCLEOTIDE SEQUENCE</scope>
    <source>
        <strain evidence="1">MELC-2E11</strain>
        <tissue evidence="1">Siphon/mantle</tissue>
    </source>
</reference>
<sequence length="209" mass="23555">MNYNLLFFKIHDSNTENEADCRGAVVEVLQTKLGIDHSDAENNEGIEAVMRAFDEQQDTYETSYSKLDSQFTERELRNGIKHLKNGINRPVVRWNAIHFLLTIVATQGALVLTSDQQFAQLQGDITLTCNTSVTSVEFKKDTKYVGRCSTFGCETSNTTKFLLIGNTEPAGYNVFSLTIMDFLVNDRGYYTCLNSYLIEQVSGTHITYA</sequence>
<dbReference type="SUPFAM" id="SSF48726">
    <property type="entry name" value="Immunoglobulin"/>
    <property type="match status" value="1"/>
</dbReference>
<gene>
    <name evidence="1" type="ORF">MAR_021611</name>
</gene>
<evidence type="ECO:0000313" key="1">
    <source>
        <dbReference type="EMBL" id="WAR06242.1"/>
    </source>
</evidence>
<protein>
    <submittedName>
        <fullName evidence="1">Uncharacterized protein</fullName>
    </submittedName>
</protein>
<proteinExistence type="predicted"/>
<organism evidence="1 2">
    <name type="scientific">Mya arenaria</name>
    <name type="common">Soft-shell clam</name>
    <dbReference type="NCBI Taxonomy" id="6604"/>
    <lineage>
        <taxon>Eukaryota</taxon>
        <taxon>Metazoa</taxon>
        <taxon>Spiralia</taxon>
        <taxon>Lophotrochozoa</taxon>
        <taxon>Mollusca</taxon>
        <taxon>Bivalvia</taxon>
        <taxon>Autobranchia</taxon>
        <taxon>Heteroconchia</taxon>
        <taxon>Euheterodonta</taxon>
        <taxon>Imparidentia</taxon>
        <taxon>Neoheterodontei</taxon>
        <taxon>Myida</taxon>
        <taxon>Myoidea</taxon>
        <taxon>Myidae</taxon>
        <taxon>Mya</taxon>
    </lineage>
</organism>
<keyword evidence="2" id="KW-1185">Reference proteome</keyword>
<evidence type="ECO:0000313" key="2">
    <source>
        <dbReference type="Proteomes" id="UP001164746"/>
    </source>
</evidence>
<dbReference type="EMBL" id="CP111016">
    <property type="protein sequence ID" value="WAR06242.1"/>
    <property type="molecule type" value="Genomic_DNA"/>
</dbReference>
<feature type="non-terminal residue" evidence="1">
    <location>
        <position position="1"/>
    </location>
</feature>
<dbReference type="Proteomes" id="UP001164746">
    <property type="component" value="Chromosome 5"/>
</dbReference>
<dbReference type="InterPro" id="IPR036179">
    <property type="entry name" value="Ig-like_dom_sf"/>
</dbReference>